<dbReference type="AlphaFoldDB" id="A0AAV9N6H1"/>
<accession>A0AAV9N6H1</accession>
<keyword evidence="3" id="KW-1185">Reference proteome</keyword>
<evidence type="ECO:0000313" key="2">
    <source>
        <dbReference type="EMBL" id="KAK5048941.1"/>
    </source>
</evidence>
<dbReference type="PANTHER" id="PTHR31527:SF0">
    <property type="entry name" value="RE64534P"/>
    <property type="match status" value="1"/>
</dbReference>
<dbReference type="InterPro" id="IPR018959">
    <property type="entry name" value="DUF1989"/>
</dbReference>
<dbReference type="GeneID" id="89973539"/>
<name>A0AAV9N6H1_9EURO</name>
<evidence type="ECO:0000259" key="1">
    <source>
        <dbReference type="Pfam" id="PF09347"/>
    </source>
</evidence>
<proteinExistence type="predicted"/>
<dbReference type="RefSeq" id="XP_064704146.1">
    <property type="nucleotide sequence ID" value="XM_064848932.1"/>
</dbReference>
<comment type="caution">
    <text evidence="2">The sequence shown here is derived from an EMBL/GenBank/DDBJ whole genome shotgun (WGS) entry which is preliminary data.</text>
</comment>
<feature type="domain" description="DUF1989" evidence="1">
    <location>
        <begin position="12"/>
        <end position="192"/>
    </location>
</feature>
<protein>
    <recommendedName>
        <fullName evidence="1">DUF1989 domain-containing protein</fullName>
    </recommendedName>
</protein>
<dbReference type="Proteomes" id="UP001358417">
    <property type="component" value="Unassembled WGS sequence"/>
</dbReference>
<organism evidence="2 3">
    <name type="scientific">Exophiala bonariae</name>
    <dbReference type="NCBI Taxonomy" id="1690606"/>
    <lineage>
        <taxon>Eukaryota</taxon>
        <taxon>Fungi</taxon>
        <taxon>Dikarya</taxon>
        <taxon>Ascomycota</taxon>
        <taxon>Pezizomycotina</taxon>
        <taxon>Eurotiomycetes</taxon>
        <taxon>Chaetothyriomycetidae</taxon>
        <taxon>Chaetothyriales</taxon>
        <taxon>Herpotrichiellaceae</taxon>
        <taxon>Exophiala</taxon>
    </lineage>
</organism>
<reference evidence="2 3" key="1">
    <citation type="submission" date="2023-08" db="EMBL/GenBank/DDBJ databases">
        <title>Black Yeasts Isolated from many extreme environments.</title>
        <authorList>
            <person name="Coleine C."/>
            <person name="Stajich J.E."/>
            <person name="Selbmann L."/>
        </authorList>
    </citation>
    <scope>NUCLEOTIDE SEQUENCE [LARGE SCALE GENOMIC DNA]</scope>
    <source>
        <strain evidence="2 3">CCFEE 5792</strain>
    </source>
</reference>
<dbReference type="Pfam" id="PF09347">
    <property type="entry name" value="DUF1989"/>
    <property type="match status" value="1"/>
</dbReference>
<sequence length="218" mass="23593">MATNYTPNKIHQIPARSGVAVAVKQNQKIKVINTHGNQVIDFWALAFSDSPTYQYLSMSHSRGASLHLSPLIGDTLVTNIRAPLLKLIEDTTPGVHDTLIAACDPERYAQLGAPGRANCADNFFRAVQPWGVERAVSGQVPPDPLNLFMNIPVVAREGGGDGNRTAGGEIRFEAPLSEKGQFVVFEVLRDVVVVMSACPQDLVSVNNGSPTEAHFEVY</sequence>
<dbReference type="PANTHER" id="PTHR31527">
    <property type="entry name" value="RE64534P"/>
    <property type="match status" value="1"/>
</dbReference>
<gene>
    <name evidence="2" type="ORF">LTR84_005362</name>
</gene>
<dbReference type="EMBL" id="JAVRRD010000020">
    <property type="protein sequence ID" value="KAK5048941.1"/>
    <property type="molecule type" value="Genomic_DNA"/>
</dbReference>
<evidence type="ECO:0000313" key="3">
    <source>
        <dbReference type="Proteomes" id="UP001358417"/>
    </source>
</evidence>